<evidence type="ECO:0000256" key="6">
    <source>
        <dbReference type="ARBA" id="ARBA00022622"/>
    </source>
</evidence>
<evidence type="ECO:0000256" key="1">
    <source>
        <dbReference type="ARBA" id="ARBA00004141"/>
    </source>
</evidence>
<comment type="caution">
    <text evidence="16">The sequence shown here is derived from an EMBL/GenBank/DDBJ whole genome shotgun (WGS) entry which is preliminary data.</text>
</comment>
<evidence type="ECO:0000256" key="11">
    <source>
        <dbReference type="ARBA" id="ARBA00023157"/>
    </source>
</evidence>
<dbReference type="VEuPathDB" id="FungiDB:PADG_02506"/>
<gene>
    <name evidence="16" type="ORF">ACO22_00320</name>
</gene>
<dbReference type="AlphaFoldDB" id="A0A1D2JPT1"/>
<organism evidence="16 17">
    <name type="scientific">Paracoccidioides brasiliensis</name>
    <dbReference type="NCBI Taxonomy" id="121759"/>
    <lineage>
        <taxon>Eukaryota</taxon>
        <taxon>Fungi</taxon>
        <taxon>Dikarya</taxon>
        <taxon>Ascomycota</taxon>
        <taxon>Pezizomycotina</taxon>
        <taxon>Eurotiomycetes</taxon>
        <taxon>Eurotiomycetidae</taxon>
        <taxon>Onygenales</taxon>
        <taxon>Ajellomycetaceae</taxon>
        <taxon>Paracoccidioides</taxon>
    </lineage>
</organism>
<evidence type="ECO:0000259" key="14">
    <source>
        <dbReference type="Pfam" id="PF05730"/>
    </source>
</evidence>
<dbReference type="VEuPathDB" id="FungiDB:PABG_00115"/>
<evidence type="ECO:0000256" key="5">
    <source>
        <dbReference type="ARBA" id="ARBA00022525"/>
    </source>
</evidence>
<dbReference type="Pfam" id="PF20684">
    <property type="entry name" value="Fung_rhodopsin"/>
    <property type="match status" value="1"/>
</dbReference>
<dbReference type="PANTHER" id="PTHR33048:SF160">
    <property type="entry name" value="SAT4 FAMILY MEMBRANE PROTEIN"/>
    <property type="match status" value="1"/>
</dbReference>
<evidence type="ECO:0000259" key="15">
    <source>
        <dbReference type="Pfam" id="PF20684"/>
    </source>
</evidence>
<keyword evidence="11" id="KW-1015">Disulfide bond</keyword>
<protein>
    <submittedName>
        <fullName evidence="16">Uncharacterized protein</fullName>
    </submittedName>
</protein>
<keyword evidence="12" id="KW-0449">Lipoprotein</keyword>
<feature type="domain" description="Rhodopsin" evidence="15">
    <location>
        <begin position="113"/>
        <end position="355"/>
    </location>
</feature>
<dbReference type="Proteomes" id="UP000242814">
    <property type="component" value="Unassembled WGS sequence"/>
</dbReference>
<keyword evidence="7" id="KW-0812">Transmembrane</keyword>
<evidence type="ECO:0000256" key="10">
    <source>
        <dbReference type="ARBA" id="ARBA00023136"/>
    </source>
</evidence>
<comment type="subcellular location">
    <subcellularLocation>
        <location evidence="2">Membrane</location>
        <topology evidence="2">Lipid-anchor</topology>
        <topology evidence="2">GPI-anchor</topology>
    </subcellularLocation>
    <subcellularLocation>
        <location evidence="1">Membrane</location>
        <topology evidence="1">Multi-pass membrane protein</topology>
    </subcellularLocation>
    <subcellularLocation>
        <location evidence="3">Secreted</location>
    </subcellularLocation>
</comment>
<keyword evidence="8" id="KW-0732">Signal</keyword>
<comment type="similarity">
    <text evidence="4">Belongs to the RBT5 family.</text>
</comment>
<reference evidence="16 17" key="1">
    <citation type="submission" date="2016-06" db="EMBL/GenBank/DDBJ databases">
        <authorList>
            <person name="Kjaerup R.B."/>
            <person name="Dalgaard T.S."/>
            <person name="Juul-Madsen H.R."/>
        </authorList>
    </citation>
    <scope>NUCLEOTIDE SEQUENCE [LARGE SCALE GENOMIC DNA]</scope>
    <source>
        <strain evidence="16 17">Pb300</strain>
    </source>
</reference>
<evidence type="ECO:0000256" key="2">
    <source>
        <dbReference type="ARBA" id="ARBA00004589"/>
    </source>
</evidence>
<keyword evidence="5" id="KW-0964">Secreted</keyword>
<dbReference type="PANTHER" id="PTHR33048">
    <property type="entry name" value="PTH11-LIKE INTEGRAL MEMBRANE PROTEIN (AFU_ORTHOLOGUE AFUA_5G11245)"/>
    <property type="match status" value="1"/>
</dbReference>
<evidence type="ECO:0000256" key="8">
    <source>
        <dbReference type="ARBA" id="ARBA00022729"/>
    </source>
</evidence>
<comment type="similarity">
    <text evidence="13">Belongs to the SAT4 family.</text>
</comment>
<feature type="domain" description="CFEM" evidence="14">
    <location>
        <begin position="23"/>
        <end position="85"/>
    </location>
</feature>
<evidence type="ECO:0000256" key="7">
    <source>
        <dbReference type="ARBA" id="ARBA00022692"/>
    </source>
</evidence>
<keyword evidence="6" id="KW-0325">Glycoprotein</keyword>
<dbReference type="InterPro" id="IPR008427">
    <property type="entry name" value="Extracellular_membr_CFEM_dom"/>
</dbReference>
<dbReference type="GO" id="GO:0005576">
    <property type="term" value="C:extracellular region"/>
    <property type="evidence" value="ECO:0007669"/>
    <property type="project" value="UniProtKB-SubCell"/>
</dbReference>
<evidence type="ECO:0000313" key="16">
    <source>
        <dbReference type="EMBL" id="ODH45207.1"/>
    </source>
</evidence>
<evidence type="ECO:0000256" key="3">
    <source>
        <dbReference type="ARBA" id="ARBA00004613"/>
    </source>
</evidence>
<accession>A0A1D2JPT1</accession>
<sequence>MKAFNTALTAYAVLISASQAQRSQVPACAINCTKLAIAELCALTDLRCMDTCTNAALQAKIGPCVETTCSIRESLTTKRLSDLKCGRPIRDRTKLISVTGVTGGGLALLAFALRMMARLPFFNGGQFGMDDVMIILAMVFTIPFSAFSVLIANAGLGKDIWHVAFDDITNILYIYYFDEWLYFLALIFTKVSLHFFYLRIFSKKSFRIAIYVVMAITLAYGLVFILVSVFQCRPIELAWLRWDKTAPGHCNDINMQGWTSAGFNIVLDFVTLALPLRELSQLELWRKKKIHICLMFSVGSFVTIVSIFRLQTLLKFAKSHNFTWDYVEMGYWSTIEIHVGIICACMPAMRSFFRRVFPTLFSYTEHQKSGTFGTFSTSHDEAMMRNSERLSQKPKCHESDAMPLVDVVNFQQHQRNYFHAV</sequence>
<name>A0A1D2JPT1_PARBR</name>
<keyword evidence="6" id="KW-0336">GPI-anchor</keyword>
<evidence type="ECO:0000256" key="12">
    <source>
        <dbReference type="ARBA" id="ARBA00023288"/>
    </source>
</evidence>
<evidence type="ECO:0000313" key="17">
    <source>
        <dbReference type="Proteomes" id="UP000242814"/>
    </source>
</evidence>
<evidence type="ECO:0000256" key="13">
    <source>
        <dbReference type="ARBA" id="ARBA00038359"/>
    </source>
</evidence>
<proteinExistence type="inferred from homology"/>
<dbReference type="OrthoDB" id="2496787at2759"/>
<keyword evidence="9" id="KW-1133">Transmembrane helix</keyword>
<dbReference type="InterPro" id="IPR052337">
    <property type="entry name" value="SAT4-like"/>
</dbReference>
<dbReference type="Pfam" id="PF05730">
    <property type="entry name" value="CFEM"/>
    <property type="match status" value="1"/>
</dbReference>
<evidence type="ECO:0000256" key="4">
    <source>
        <dbReference type="ARBA" id="ARBA00010031"/>
    </source>
</evidence>
<dbReference type="InterPro" id="IPR049326">
    <property type="entry name" value="Rhodopsin_dom_fungi"/>
</dbReference>
<keyword evidence="10" id="KW-0472">Membrane</keyword>
<dbReference type="GO" id="GO:0098552">
    <property type="term" value="C:side of membrane"/>
    <property type="evidence" value="ECO:0007669"/>
    <property type="project" value="UniProtKB-KW"/>
</dbReference>
<evidence type="ECO:0000256" key="9">
    <source>
        <dbReference type="ARBA" id="ARBA00022989"/>
    </source>
</evidence>
<dbReference type="EMBL" id="LZYO01000005">
    <property type="protein sequence ID" value="ODH45207.1"/>
    <property type="molecule type" value="Genomic_DNA"/>
</dbReference>